<keyword evidence="2" id="KW-1185">Reference proteome</keyword>
<proteinExistence type="predicted"/>
<dbReference type="EMBL" id="MU003492">
    <property type="protein sequence ID" value="KAF2477861.1"/>
    <property type="molecule type" value="Genomic_DNA"/>
</dbReference>
<dbReference type="Proteomes" id="UP000799755">
    <property type="component" value="Unassembled WGS sequence"/>
</dbReference>
<gene>
    <name evidence="1" type="ORF">BDR25DRAFT_299630</name>
</gene>
<evidence type="ECO:0000313" key="2">
    <source>
        <dbReference type="Proteomes" id="UP000799755"/>
    </source>
</evidence>
<evidence type="ECO:0000313" key="1">
    <source>
        <dbReference type="EMBL" id="KAF2477861.1"/>
    </source>
</evidence>
<accession>A0ACB6RHB3</accession>
<sequence length="65" mass="7402">MPGISSSLYNIFLRRNTVMLGTVFAAAFGLQLAFDAGSDRIWDAINKGRQWKDIKHRYVEAPEEE</sequence>
<organism evidence="1 2">
    <name type="scientific">Lindgomyces ingoldianus</name>
    <dbReference type="NCBI Taxonomy" id="673940"/>
    <lineage>
        <taxon>Eukaryota</taxon>
        <taxon>Fungi</taxon>
        <taxon>Dikarya</taxon>
        <taxon>Ascomycota</taxon>
        <taxon>Pezizomycotina</taxon>
        <taxon>Dothideomycetes</taxon>
        <taxon>Pleosporomycetidae</taxon>
        <taxon>Pleosporales</taxon>
        <taxon>Lindgomycetaceae</taxon>
        <taxon>Lindgomyces</taxon>
    </lineage>
</organism>
<name>A0ACB6RHB3_9PLEO</name>
<comment type="caution">
    <text evidence="1">The sequence shown here is derived from an EMBL/GenBank/DDBJ whole genome shotgun (WGS) entry which is preliminary data.</text>
</comment>
<reference evidence="1" key="1">
    <citation type="journal article" date="2020" name="Stud. Mycol.">
        <title>101 Dothideomycetes genomes: a test case for predicting lifestyles and emergence of pathogens.</title>
        <authorList>
            <person name="Haridas S."/>
            <person name="Albert R."/>
            <person name="Binder M."/>
            <person name="Bloem J."/>
            <person name="Labutti K."/>
            <person name="Salamov A."/>
            <person name="Andreopoulos B."/>
            <person name="Baker S."/>
            <person name="Barry K."/>
            <person name="Bills G."/>
            <person name="Bluhm B."/>
            <person name="Cannon C."/>
            <person name="Castanera R."/>
            <person name="Culley D."/>
            <person name="Daum C."/>
            <person name="Ezra D."/>
            <person name="Gonzalez J."/>
            <person name="Henrissat B."/>
            <person name="Kuo A."/>
            <person name="Liang C."/>
            <person name="Lipzen A."/>
            <person name="Lutzoni F."/>
            <person name="Magnuson J."/>
            <person name="Mondo S."/>
            <person name="Nolan M."/>
            <person name="Ohm R."/>
            <person name="Pangilinan J."/>
            <person name="Park H.-J."/>
            <person name="Ramirez L."/>
            <person name="Alfaro M."/>
            <person name="Sun H."/>
            <person name="Tritt A."/>
            <person name="Yoshinaga Y."/>
            <person name="Zwiers L.-H."/>
            <person name="Turgeon B."/>
            <person name="Goodwin S."/>
            <person name="Spatafora J."/>
            <person name="Crous P."/>
            <person name="Grigoriev I."/>
        </authorList>
    </citation>
    <scope>NUCLEOTIDE SEQUENCE</scope>
    <source>
        <strain evidence="1">ATCC 200398</strain>
    </source>
</reference>
<protein>
    <submittedName>
        <fullName evidence="1">Ubiquinol-cytochrome C reductase</fullName>
    </submittedName>
</protein>